<dbReference type="PANTHER" id="PTHR36694">
    <property type="entry name" value="PASIFLORA 1, ISOFORM A-RELATED"/>
    <property type="match status" value="1"/>
</dbReference>
<dbReference type="AlphaFoldDB" id="A0AAV4UGV4"/>
<proteinExistence type="predicted"/>
<reference evidence="3 4" key="1">
    <citation type="submission" date="2021-06" db="EMBL/GenBank/DDBJ databases">
        <title>Caerostris darwini draft genome.</title>
        <authorList>
            <person name="Kono N."/>
            <person name="Arakawa K."/>
        </authorList>
    </citation>
    <scope>NUCLEOTIDE SEQUENCE [LARGE SCALE GENOMIC DNA]</scope>
</reference>
<keyword evidence="2" id="KW-1133">Transmembrane helix</keyword>
<keyword evidence="2" id="KW-0812">Transmembrane</keyword>
<dbReference type="InterPro" id="IPR031720">
    <property type="entry name" value="DUF4728"/>
</dbReference>
<dbReference type="Pfam" id="PF15860">
    <property type="entry name" value="DUF4728"/>
    <property type="match status" value="1"/>
</dbReference>
<feature type="transmembrane region" description="Helical" evidence="2">
    <location>
        <begin position="100"/>
        <end position="125"/>
    </location>
</feature>
<feature type="compositionally biased region" description="Polar residues" evidence="1">
    <location>
        <begin position="180"/>
        <end position="189"/>
    </location>
</feature>
<organism evidence="3 4">
    <name type="scientific">Caerostris darwini</name>
    <dbReference type="NCBI Taxonomy" id="1538125"/>
    <lineage>
        <taxon>Eukaryota</taxon>
        <taxon>Metazoa</taxon>
        <taxon>Ecdysozoa</taxon>
        <taxon>Arthropoda</taxon>
        <taxon>Chelicerata</taxon>
        <taxon>Arachnida</taxon>
        <taxon>Araneae</taxon>
        <taxon>Araneomorphae</taxon>
        <taxon>Entelegynae</taxon>
        <taxon>Araneoidea</taxon>
        <taxon>Araneidae</taxon>
        <taxon>Caerostris</taxon>
    </lineage>
</organism>
<dbReference type="PANTHER" id="PTHR36694:SF11">
    <property type="entry name" value="LP21121P-RELATED"/>
    <property type="match status" value="1"/>
</dbReference>
<keyword evidence="4" id="KW-1185">Reference proteome</keyword>
<feature type="transmembrane region" description="Helical" evidence="2">
    <location>
        <begin position="71"/>
        <end position="94"/>
    </location>
</feature>
<feature type="compositionally biased region" description="Low complexity" evidence="1">
    <location>
        <begin position="190"/>
        <end position="201"/>
    </location>
</feature>
<evidence type="ECO:0000256" key="1">
    <source>
        <dbReference type="SAM" id="MobiDB-lite"/>
    </source>
</evidence>
<comment type="caution">
    <text evidence="3">The sequence shown here is derived from an EMBL/GenBank/DDBJ whole genome shotgun (WGS) entry which is preliminary data.</text>
</comment>
<dbReference type="Proteomes" id="UP001054837">
    <property type="component" value="Unassembled WGS sequence"/>
</dbReference>
<feature type="region of interest" description="Disordered" evidence="1">
    <location>
        <begin position="180"/>
        <end position="209"/>
    </location>
</feature>
<evidence type="ECO:0000313" key="4">
    <source>
        <dbReference type="Proteomes" id="UP001054837"/>
    </source>
</evidence>
<protein>
    <submittedName>
        <fullName evidence="3">Uncharacterized protein</fullName>
    </submittedName>
</protein>
<evidence type="ECO:0000256" key="2">
    <source>
        <dbReference type="SAM" id="Phobius"/>
    </source>
</evidence>
<evidence type="ECO:0000313" key="3">
    <source>
        <dbReference type="EMBL" id="GIY57097.1"/>
    </source>
</evidence>
<keyword evidence="2" id="KW-0472">Membrane</keyword>
<accession>A0AAV4UGV4</accession>
<dbReference type="EMBL" id="BPLQ01011283">
    <property type="protein sequence ID" value="GIY57097.1"/>
    <property type="molecule type" value="Genomic_DNA"/>
</dbReference>
<name>A0AAV4UGV4_9ARAC</name>
<feature type="transmembrane region" description="Helical" evidence="2">
    <location>
        <begin position="40"/>
        <end position="64"/>
    </location>
</feature>
<sequence length="209" mass="22767">MMERHFTKQQKECARSGKVQEVIRFTIHYSMSRDFGQELLALNLSCLAVSLMCVVSSVLLLVGLTVDNRLLLLPWVVSISAATLLELTACFYHIPDVIKHPWLATLFCVDLLFCLLCVYCILCVISQYQQYLSGRGRAGQTANCPPIPIVQFQPSSCPSQPLASISGHVAQRGGGLLAVPSSSVSPQHTDLSSVSDDPSSSRGVVYHVG</sequence>
<gene>
    <name evidence="3" type="ORF">CDAR_419831</name>
</gene>